<dbReference type="Pfam" id="PF04403">
    <property type="entry name" value="PqiA"/>
    <property type="match status" value="1"/>
</dbReference>
<comment type="caution">
    <text evidence="2">The sequence shown here is derived from an EMBL/GenBank/DDBJ whole genome shotgun (WGS) entry which is preliminary data.</text>
</comment>
<feature type="transmembrane region" description="Helical" evidence="1">
    <location>
        <begin position="266"/>
        <end position="287"/>
    </location>
</feature>
<feature type="transmembrane region" description="Helical" evidence="1">
    <location>
        <begin position="44"/>
        <end position="65"/>
    </location>
</feature>
<keyword evidence="1" id="KW-0812">Transmembrane</keyword>
<accession>A0A812Q230</accession>
<dbReference type="Proteomes" id="UP000604046">
    <property type="component" value="Unassembled WGS sequence"/>
</dbReference>
<dbReference type="InterPro" id="IPR007498">
    <property type="entry name" value="PqiA-like"/>
</dbReference>
<keyword evidence="3" id="KW-1185">Reference proteome</keyword>
<organism evidence="2 3">
    <name type="scientific">Symbiodinium natans</name>
    <dbReference type="NCBI Taxonomy" id="878477"/>
    <lineage>
        <taxon>Eukaryota</taxon>
        <taxon>Sar</taxon>
        <taxon>Alveolata</taxon>
        <taxon>Dinophyceae</taxon>
        <taxon>Suessiales</taxon>
        <taxon>Symbiodiniaceae</taxon>
        <taxon>Symbiodinium</taxon>
    </lineage>
</organism>
<sequence>MSLETQIEKVENAVAAGMHEVYSGLNQPDYDVPPQLGGDSPQQINWLAVLILVSVCLSLVVGWALDSRCRGALMEGRPHFWAILLLCTSYLLLIPGLINPVFSFSIVINIIGHRKNVEPEAGHPVCTETTTGLAHLLWKTGSRIGACLVILFSIVIPAFELIMLVLGEVFRFASARCAEVFRWVILWVQHRSKWASPDMFAYVLLVDLVRTLEQEPLILSRARLEIGFSCFSTFVVTATISSLGVPLPEVRSREAAPRAPMALRCFGESGLAIVASLLALGFVPLFLAGLRAPCMSFHIETKQLFPPLGPLPEAARPVVDILDLKHLLKSETSIVSCVTDYLGRLHEWEANTFLSLALVLVCVVGSTLLDMLALVMAALRLSNDKSYASLHSFSADVEHPIADRSSQLNCRWIMIARVARKLSMLDVAMVGVYLVTVCMSMYAKYGVVVSLEHGMLILLGAEFLHALTYHLVESAYVYHEEAQAFNLSGVALRSRTEQVGTEVVPSLDGCCSSTWPRLWRFVPTKAVF</sequence>
<feature type="transmembrane region" description="Helical" evidence="1">
    <location>
        <begin position="353"/>
        <end position="379"/>
    </location>
</feature>
<proteinExistence type="predicted"/>
<protein>
    <submittedName>
        <fullName evidence="2">Uncharacterized protein</fullName>
    </submittedName>
</protein>
<gene>
    <name evidence="2" type="ORF">SNAT2548_LOCUS20231</name>
</gene>
<keyword evidence="1" id="KW-0472">Membrane</keyword>
<feature type="transmembrane region" description="Helical" evidence="1">
    <location>
        <begin position="80"/>
        <end position="108"/>
    </location>
</feature>
<dbReference type="OrthoDB" id="417895at2759"/>
<feature type="transmembrane region" description="Helical" evidence="1">
    <location>
        <begin position="226"/>
        <end position="245"/>
    </location>
</feature>
<evidence type="ECO:0000256" key="1">
    <source>
        <dbReference type="SAM" id="Phobius"/>
    </source>
</evidence>
<dbReference type="AlphaFoldDB" id="A0A812Q230"/>
<feature type="transmembrane region" description="Helical" evidence="1">
    <location>
        <begin position="422"/>
        <end position="443"/>
    </location>
</feature>
<reference evidence="2" key="1">
    <citation type="submission" date="2021-02" db="EMBL/GenBank/DDBJ databases">
        <authorList>
            <person name="Dougan E. K."/>
            <person name="Rhodes N."/>
            <person name="Thang M."/>
            <person name="Chan C."/>
        </authorList>
    </citation>
    <scope>NUCLEOTIDE SEQUENCE</scope>
</reference>
<evidence type="ECO:0000313" key="2">
    <source>
        <dbReference type="EMBL" id="CAE7370785.1"/>
    </source>
</evidence>
<keyword evidence="1" id="KW-1133">Transmembrane helix</keyword>
<dbReference type="EMBL" id="CAJNDS010002204">
    <property type="protein sequence ID" value="CAE7370785.1"/>
    <property type="molecule type" value="Genomic_DNA"/>
</dbReference>
<feature type="transmembrane region" description="Helical" evidence="1">
    <location>
        <begin position="144"/>
        <end position="166"/>
    </location>
</feature>
<evidence type="ECO:0000313" key="3">
    <source>
        <dbReference type="Proteomes" id="UP000604046"/>
    </source>
</evidence>
<name>A0A812Q230_9DINO</name>